<comment type="caution">
    <text evidence="1">The sequence shown here is derived from an EMBL/GenBank/DDBJ whole genome shotgun (WGS) entry which is preliminary data.</text>
</comment>
<dbReference type="InterPro" id="IPR006450">
    <property type="entry name" value="Phage_HK97_gp6-like"/>
</dbReference>
<dbReference type="AlphaFoldDB" id="A0A1E3WBT0"/>
<keyword evidence="2" id="KW-1185">Reference proteome</keyword>
<dbReference type="Gene3D" id="1.10.3230.30">
    <property type="entry name" value="Phage gp6-like head-tail connector protein"/>
    <property type="match status" value="1"/>
</dbReference>
<evidence type="ECO:0008006" key="3">
    <source>
        <dbReference type="Google" id="ProtNLM"/>
    </source>
</evidence>
<protein>
    <recommendedName>
        <fullName evidence="3">PhiE125 gp8 family phage protein</fullName>
    </recommendedName>
</protein>
<dbReference type="CDD" id="cd08054">
    <property type="entry name" value="gp6"/>
    <property type="match status" value="1"/>
</dbReference>
<dbReference type="InterPro" id="IPR011738">
    <property type="entry name" value="Phage_CHP"/>
</dbReference>
<dbReference type="Proteomes" id="UP000095042">
    <property type="component" value="Unassembled WGS sequence"/>
</dbReference>
<dbReference type="EMBL" id="LPWD01000280">
    <property type="protein sequence ID" value="ODS02537.1"/>
    <property type="molecule type" value="Genomic_DNA"/>
</dbReference>
<reference evidence="1 2" key="1">
    <citation type="journal article" date="2016" name="Environ. Microbiol.">
        <title>New Methyloceanibacter diversity from North Sea sediments includes methanotroph containing solely the soluble methane monooxygenase.</title>
        <authorList>
            <person name="Vekeman B."/>
            <person name="Kerckhof F.M."/>
            <person name="Cremers G."/>
            <person name="de Vos P."/>
            <person name="Vandamme P."/>
            <person name="Boon N."/>
            <person name="Op den Camp H.J."/>
            <person name="Heylen K."/>
        </authorList>
    </citation>
    <scope>NUCLEOTIDE SEQUENCE [LARGE SCALE GENOMIC DNA]</scope>
    <source>
        <strain evidence="1 2">R-67177</strain>
    </source>
</reference>
<dbReference type="NCBIfam" id="TIGR02215">
    <property type="entry name" value="phage_chp_gp8"/>
    <property type="match status" value="1"/>
</dbReference>
<evidence type="ECO:0000313" key="2">
    <source>
        <dbReference type="Proteomes" id="UP000095042"/>
    </source>
</evidence>
<dbReference type="InterPro" id="IPR021146">
    <property type="entry name" value="Phage_gp6-like_head-tail"/>
</dbReference>
<sequence>MLGIILLRYRASRYLSARSEHDEGRSLLKAWPAGPAAAVRAPPSRNAAATLFMRYRALRYLSACIFALPLRCLSACIFALPASGHLERRSSRNIVMALVMTAAPAAEPISLAEAKAHLRVDGSDEDALISSLIAAARLVVERTLGLALLTQSWSYFLDAWPERGCITLPLTPVQAVSAVRVHAEDGGTTVLDADGYAVDVLSVPARIVLTSALPSVATRSFNGFEVAFTAGYGDAADVPQPIRQALLLLVAHWFDGRAPVELGAGPQEIPAIAAGLLQPYRRVRL</sequence>
<gene>
    <name evidence="1" type="ORF">AUC71_14720</name>
</gene>
<proteinExistence type="predicted"/>
<dbReference type="Pfam" id="PF05135">
    <property type="entry name" value="Phage_connect_1"/>
    <property type="match status" value="1"/>
</dbReference>
<organism evidence="1 2">
    <name type="scientific">Methyloceanibacter marginalis</name>
    <dbReference type="NCBI Taxonomy" id="1774971"/>
    <lineage>
        <taxon>Bacteria</taxon>
        <taxon>Pseudomonadati</taxon>
        <taxon>Pseudomonadota</taxon>
        <taxon>Alphaproteobacteria</taxon>
        <taxon>Hyphomicrobiales</taxon>
        <taxon>Hyphomicrobiaceae</taxon>
        <taxon>Methyloceanibacter</taxon>
    </lineage>
</organism>
<evidence type="ECO:0000313" key="1">
    <source>
        <dbReference type="EMBL" id="ODS02537.1"/>
    </source>
</evidence>
<name>A0A1E3WBT0_9HYPH</name>
<dbReference type="NCBIfam" id="TIGR01560">
    <property type="entry name" value="put_DNA_pack"/>
    <property type="match status" value="1"/>
</dbReference>
<accession>A0A1E3WBT0</accession>